<dbReference type="PANTHER" id="PTHR33734:SF22">
    <property type="entry name" value="MEMBRANE-BOUND LYTIC MUREIN TRANSGLYCOSYLASE D"/>
    <property type="match status" value="1"/>
</dbReference>
<accession>A0A0M1P1G3</accession>
<dbReference type="InterPro" id="IPR018392">
    <property type="entry name" value="LysM"/>
</dbReference>
<evidence type="ECO:0000313" key="4">
    <source>
        <dbReference type="Proteomes" id="UP000036932"/>
    </source>
</evidence>
<dbReference type="RefSeq" id="WP_054401300.1">
    <property type="nucleotide sequence ID" value="NZ_LIUT01000001.1"/>
</dbReference>
<dbReference type="PROSITE" id="PS51782">
    <property type="entry name" value="LYSM"/>
    <property type="match status" value="2"/>
</dbReference>
<name>A0A0M1P1G3_9BACL</name>
<dbReference type="Gene3D" id="3.10.350.10">
    <property type="entry name" value="LysM domain"/>
    <property type="match status" value="2"/>
</dbReference>
<dbReference type="OrthoDB" id="2033517at2"/>
<feature type="domain" description="LysM" evidence="2">
    <location>
        <begin position="63"/>
        <end position="108"/>
    </location>
</feature>
<dbReference type="SMART" id="SM00257">
    <property type="entry name" value="LysM"/>
    <property type="match status" value="2"/>
</dbReference>
<dbReference type="GO" id="GO:0008932">
    <property type="term" value="F:lytic endotransglycosylase activity"/>
    <property type="evidence" value="ECO:0007669"/>
    <property type="project" value="TreeGrafter"/>
</dbReference>
<evidence type="ECO:0000259" key="2">
    <source>
        <dbReference type="PROSITE" id="PS51782"/>
    </source>
</evidence>
<feature type="region of interest" description="Disordered" evidence="1">
    <location>
        <begin position="503"/>
        <end position="564"/>
    </location>
</feature>
<comment type="caution">
    <text evidence="3">The sequence shown here is derived from an EMBL/GenBank/DDBJ whole genome shotgun (WGS) entry which is preliminary data.</text>
</comment>
<dbReference type="EMBL" id="LIUT01000001">
    <property type="protein sequence ID" value="KOR88227.1"/>
    <property type="molecule type" value="Genomic_DNA"/>
</dbReference>
<evidence type="ECO:0000313" key="3">
    <source>
        <dbReference type="EMBL" id="KOR88227.1"/>
    </source>
</evidence>
<dbReference type="InterPro" id="IPR036779">
    <property type="entry name" value="LysM_dom_sf"/>
</dbReference>
<feature type="domain" description="LysM" evidence="2">
    <location>
        <begin position="2"/>
        <end position="47"/>
    </location>
</feature>
<dbReference type="SUPFAM" id="SSF54106">
    <property type="entry name" value="LysM domain"/>
    <property type="match status" value="2"/>
</dbReference>
<gene>
    <name evidence="3" type="ORF">AM231_03060</name>
</gene>
<sequence length="564" mass="62923">MKIHIVKEGETLYELSKKYNVPLTKLIDANPQLVDPNQLDVGAKIKVPTEPVLVPGGGQPIIHKHSVKQGDSLWKLSKAWGVTLKEIIDANPQLKNPNALLVGEVVNIPSSGTHMESDMDGDSMSGSSGLAPGKKKPGSKDYTGVKKEETAPIEQPPVVIPEVKEPEPPILPKLPEISPFPEEPKKFEPEFKPEILPEIKKPIIMPETKKPEIMPEIKKPEIMPEIKLPDVMPEFKKPVILPEFKPEFKPPYKPVEPEYTFPVKTMPLPHPIHPIAEPCPPFMELPIHMMPHPCPEFPNKMGPAFAMPSFGYPEGPCGCHESHPGKAVHPYHHIHQEAMPATYSEGWGNPASAYPGISEQPISLEYTQFSVTQSYTGNMASDYHPYPEQHHQAMTYGFVPSPCGCHGGEVSPYYNMPPQGYPQYGHHSYDPGMAAPYQPWQGGMDYNENMHNPPSGFMETQGGYPQFVNPYEPNWNDRQQNDEQFDSSLNSLASFDTQQTNLNISSDVEDDSVSSGDADVEETPKAKAKVHRQEANKIRTAVKKPRKQQSSTSKRKHHNPWIKA</sequence>
<dbReference type="PANTHER" id="PTHR33734">
    <property type="entry name" value="LYSM DOMAIN-CONTAINING GPI-ANCHORED PROTEIN 2"/>
    <property type="match status" value="1"/>
</dbReference>
<protein>
    <submittedName>
        <fullName evidence="3">Peptidoglycan-binding protein</fullName>
    </submittedName>
</protein>
<dbReference type="Proteomes" id="UP000036932">
    <property type="component" value="Unassembled WGS sequence"/>
</dbReference>
<dbReference type="Pfam" id="PF01476">
    <property type="entry name" value="LysM"/>
    <property type="match status" value="2"/>
</dbReference>
<dbReference type="PATRIC" id="fig|1705565.3.peg.2491"/>
<dbReference type="CDD" id="cd00118">
    <property type="entry name" value="LysM"/>
    <property type="match status" value="2"/>
</dbReference>
<organism evidence="3 4">
    <name type="scientific">Paenibacillus solani</name>
    <dbReference type="NCBI Taxonomy" id="1705565"/>
    <lineage>
        <taxon>Bacteria</taxon>
        <taxon>Bacillati</taxon>
        <taxon>Bacillota</taxon>
        <taxon>Bacilli</taxon>
        <taxon>Bacillales</taxon>
        <taxon>Paenibacillaceae</taxon>
        <taxon>Paenibacillus</taxon>
    </lineage>
</organism>
<dbReference type="AlphaFoldDB" id="A0A0M1P1G3"/>
<feature type="region of interest" description="Disordered" evidence="1">
    <location>
        <begin position="111"/>
        <end position="150"/>
    </location>
</feature>
<reference evidence="4" key="1">
    <citation type="submission" date="2015-08" db="EMBL/GenBank/DDBJ databases">
        <title>Genome sequencing project for genomic taxonomy and phylogenomics of Bacillus-like bacteria.</title>
        <authorList>
            <person name="Liu B."/>
            <person name="Wang J."/>
            <person name="Zhu Y."/>
            <person name="Liu G."/>
            <person name="Chen Q."/>
            <person name="Chen Z."/>
            <person name="Lan J."/>
            <person name="Che J."/>
            <person name="Ge C."/>
            <person name="Shi H."/>
            <person name="Pan Z."/>
            <person name="Liu X."/>
        </authorList>
    </citation>
    <scope>NUCLEOTIDE SEQUENCE [LARGE SCALE GENOMIC DNA]</scope>
    <source>
        <strain evidence="4">FJAT-22460</strain>
    </source>
</reference>
<proteinExistence type="predicted"/>
<feature type="compositionally biased region" description="Basic residues" evidence="1">
    <location>
        <begin position="540"/>
        <end position="564"/>
    </location>
</feature>
<evidence type="ECO:0000256" key="1">
    <source>
        <dbReference type="SAM" id="MobiDB-lite"/>
    </source>
</evidence>
<keyword evidence="4" id="KW-1185">Reference proteome</keyword>